<dbReference type="Pfam" id="PF05835">
    <property type="entry name" value="Synaphin"/>
    <property type="match status" value="1"/>
</dbReference>
<dbReference type="PANTHER" id="PTHR16705:SF12">
    <property type="entry name" value="COMPLEXIN-3"/>
    <property type="match status" value="1"/>
</dbReference>
<feature type="region of interest" description="Disordered" evidence="7">
    <location>
        <begin position="1"/>
        <end position="42"/>
    </location>
</feature>
<dbReference type="EMBL" id="JANPWB010000016">
    <property type="protein sequence ID" value="KAJ1085193.1"/>
    <property type="molecule type" value="Genomic_DNA"/>
</dbReference>
<comment type="caution">
    <text evidence="8">The sequence shown here is derived from an EMBL/GenBank/DDBJ whole genome shotgun (WGS) entry which is preliminary data.</text>
</comment>
<proteinExistence type="inferred from homology"/>
<dbReference type="PANTHER" id="PTHR16705">
    <property type="entry name" value="COMPLEXIN"/>
    <property type="match status" value="1"/>
</dbReference>
<dbReference type="CDD" id="cd22809">
    <property type="entry name" value="Complexin_NTD_CPLX_III_IV"/>
    <property type="match status" value="1"/>
</dbReference>
<dbReference type="AlphaFoldDB" id="A0AAV7L222"/>
<reference evidence="8" key="1">
    <citation type="journal article" date="2022" name="bioRxiv">
        <title>Sequencing and chromosome-scale assembly of the giantPleurodeles waltlgenome.</title>
        <authorList>
            <person name="Brown T."/>
            <person name="Elewa A."/>
            <person name="Iarovenko S."/>
            <person name="Subramanian E."/>
            <person name="Araus A.J."/>
            <person name="Petzold A."/>
            <person name="Susuki M."/>
            <person name="Suzuki K.-i.T."/>
            <person name="Hayashi T."/>
            <person name="Toyoda A."/>
            <person name="Oliveira C."/>
            <person name="Osipova E."/>
            <person name="Leigh N.D."/>
            <person name="Simon A."/>
            <person name="Yun M.H."/>
        </authorList>
    </citation>
    <scope>NUCLEOTIDE SEQUENCE</scope>
    <source>
        <strain evidence="8">20211129_DDA</strain>
        <tissue evidence="8">Liver</tissue>
    </source>
</reference>
<dbReference type="GO" id="GO:0043195">
    <property type="term" value="C:terminal bouton"/>
    <property type="evidence" value="ECO:0007669"/>
    <property type="project" value="TreeGrafter"/>
</dbReference>
<feature type="compositionally biased region" description="Basic and acidic residues" evidence="7">
    <location>
        <begin position="19"/>
        <end position="42"/>
    </location>
</feature>
<evidence type="ECO:0000256" key="2">
    <source>
        <dbReference type="ARBA" id="ARBA00022448"/>
    </source>
</evidence>
<keyword evidence="3" id="KW-0268">Exocytosis</keyword>
<evidence type="ECO:0000256" key="4">
    <source>
        <dbReference type="ARBA" id="ARBA00022775"/>
    </source>
</evidence>
<dbReference type="GO" id="GO:0046928">
    <property type="term" value="P:regulation of neurotransmitter secretion"/>
    <property type="evidence" value="ECO:0007669"/>
    <property type="project" value="TreeGrafter"/>
</dbReference>
<evidence type="ECO:0000256" key="1">
    <source>
        <dbReference type="ARBA" id="ARBA00005396"/>
    </source>
</evidence>
<sequence>MAFMLKKVMGSSMRSLGGDAERKDSPDGKETPQSKGLTREEFEEYQRQLVEEKIERDHNFAQKKAERATVRLHMREKYQLPQSEKDESQIQMVGGEVELPQDLAKMVQDDEDEEEANGSLFGMLQDVDFDALKTKAQGTLTEVKRAAEDKCTVM</sequence>
<dbReference type="GO" id="GO:0031201">
    <property type="term" value="C:SNARE complex"/>
    <property type="evidence" value="ECO:0007669"/>
    <property type="project" value="TreeGrafter"/>
</dbReference>
<dbReference type="GO" id="GO:0016079">
    <property type="term" value="P:synaptic vesicle exocytosis"/>
    <property type="evidence" value="ECO:0007669"/>
    <property type="project" value="TreeGrafter"/>
</dbReference>
<organism evidence="8 9">
    <name type="scientific">Pleurodeles waltl</name>
    <name type="common">Iberian ribbed newt</name>
    <dbReference type="NCBI Taxonomy" id="8319"/>
    <lineage>
        <taxon>Eukaryota</taxon>
        <taxon>Metazoa</taxon>
        <taxon>Chordata</taxon>
        <taxon>Craniata</taxon>
        <taxon>Vertebrata</taxon>
        <taxon>Euteleostomi</taxon>
        <taxon>Amphibia</taxon>
        <taxon>Batrachia</taxon>
        <taxon>Caudata</taxon>
        <taxon>Salamandroidea</taxon>
        <taxon>Salamandridae</taxon>
        <taxon>Pleurodelinae</taxon>
        <taxon>Pleurodeles</taxon>
    </lineage>
</organism>
<dbReference type="Proteomes" id="UP001066276">
    <property type="component" value="Chromosome 12"/>
</dbReference>
<protein>
    <recommendedName>
        <fullName evidence="10">Complexin-3</fullName>
    </recommendedName>
</protein>
<dbReference type="InterPro" id="IPR008849">
    <property type="entry name" value="Synaphin"/>
</dbReference>
<evidence type="ECO:0000313" key="9">
    <source>
        <dbReference type="Proteomes" id="UP001066276"/>
    </source>
</evidence>
<evidence type="ECO:0008006" key="10">
    <source>
        <dbReference type="Google" id="ProtNLM"/>
    </source>
</evidence>
<evidence type="ECO:0000313" key="8">
    <source>
        <dbReference type="EMBL" id="KAJ1085193.1"/>
    </source>
</evidence>
<accession>A0AAV7L222</accession>
<comment type="similarity">
    <text evidence="1">Belongs to the complexin/synaphin family.</text>
</comment>
<evidence type="ECO:0000256" key="5">
    <source>
        <dbReference type="ARBA" id="ARBA00023018"/>
    </source>
</evidence>
<keyword evidence="5" id="KW-0770">Synapse</keyword>
<evidence type="ECO:0000256" key="3">
    <source>
        <dbReference type="ARBA" id="ARBA00022483"/>
    </source>
</evidence>
<evidence type="ECO:0000256" key="6">
    <source>
        <dbReference type="ARBA" id="ARBA00034103"/>
    </source>
</evidence>
<keyword evidence="4" id="KW-0532">Neurotransmitter transport</keyword>
<gene>
    <name evidence="8" type="ORF">NDU88_005326</name>
</gene>
<comment type="subcellular location">
    <subcellularLocation>
        <location evidence="6">Synapse</location>
    </subcellularLocation>
</comment>
<dbReference type="GO" id="GO:0019905">
    <property type="term" value="F:syntaxin binding"/>
    <property type="evidence" value="ECO:0007669"/>
    <property type="project" value="InterPro"/>
</dbReference>
<evidence type="ECO:0000256" key="7">
    <source>
        <dbReference type="SAM" id="MobiDB-lite"/>
    </source>
</evidence>
<keyword evidence="9" id="KW-1185">Reference proteome</keyword>
<name>A0AAV7L222_PLEWA</name>
<keyword evidence="2" id="KW-0813">Transport</keyword>